<keyword evidence="4" id="KW-1185">Reference proteome</keyword>
<sequence>MPRPPALHPDAKLRIVLAVLAGATTTARAAQTAGVTRQSVGNWKRQFLSGGYRALAAPAQLDTREQCLLEEIARLRVALDEACSRLQTQPAALHVPPSPPAPAPVRMRVPECACALTSAA</sequence>
<dbReference type="SUPFAM" id="SSF48295">
    <property type="entry name" value="TrpR-like"/>
    <property type="match status" value="1"/>
</dbReference>
<dbReference type="Gene3D" id="1.10.10.10">
    <property type="entry name" value="Winged helix-like DNA-binding domain superfamily/Winged helix DNA-binding domain"/>
    <property type="match status" value="1"/>
</dbReference>
<dbReference type="AlphaFoldDB" id="A0A7W7QWX1"/>
<accession>A0A7W7QWX1</accession>
<evidence type="ECO:0000313" key="3">
    <source>
        <dbReference type="EMBL" id="MBB4921094.1"/>
    </source>
</evidence>
<comment type="caution">
    <text evidence="3">The sequence shown here is derived from an EMBL/GenBank/DDBJ whole genome shotgun (WGS) entry which is preliminary data.</text>
</comment>
<gene>
    <name evidence="3" type="ORF">FHR34_000087</name>
</gene>
<feature type="chain" id="PRO_5031364390" evidence="1">
    <location>
        <begin position="30"/>
        <end position="120"/>
    </location>
</feature>
<dbReference type="InterPro" id="IPR036388">
    <property type="entry name" value="WH-like_DNA-bd_sf"/>
</dbReference>
<dbReference type="GO" id="GO:0043565">
    <property type="term" value="F:sequence-specific DNA binding"/>
    <property type="evidence" value="ECO:0007669"/>
    <property type="project" value="InterPro"/>
</dbReference>
<feature type="signal peptide" evidence="1">
    <location>
        <begin position="1"/>
        <end position="29"/>
    </location>
</feature>
<evidence type="ECO:0000313" key="4">
    <source>
        <dbReference type="Proteomes" id="UP000540506"/>
    </source>
</evidence>
<organism evidence="3 4">
    <name type="scientific">Kitasatospora kifunensis</name>
    <name type="common">Streptomyces kifunensis</name>
    <dbReference type="NCBI Taxonomy" id="58351"/>
    <lineage>
        <taxon>Bacteria</taxon>
        <taxon>Bacillati</taxon>
        <taxon>Actinomycetota</taxon>
        <taxon>Actinomycetes</taxon>
        <taxon>Kitasatosporales</taxon>
        <taxon>Streptomycetaceae</taxon>
        <taxon>Kitasatospora</taxon>
    </lineage>
</organism>
<dbReference type="Proteomes" id="UP000540506">
    <property type="component" value="Unassembled WGS sequence"/>
</dbReference>
<dbReference type="EMBL" id="JACHJV010000001">
    <property type="protein sequence ID" value="MBB4921094.1"/>
    <property type="molecule type" value="Genomic_DNA"/>
</dbReference>
<proteinExistence type="predicted"/>
<dbReference type="InterPro" id="IPR010921">
    <property type="entry name" value="Trp_repressor/repl_initiator"/>
</dbReference>
<evidence type="ECO:0000259" key="2">
    <source>
        <dbReference type="Pfam" id="PF13518"/>
    </source>
</evidence>
<reference evidence="3 4" key="1">
    <citation type="submission" date="2020-08" db="EMBL/GenBank/DDBJ databases">
        <title>Sequencing the genomes of 1000 actinobacteria strains.</title>
        <authorList>
            <person name="Klenk H.-P."/>
        </authorList>
    </citation>
    <scope>NUCLEOTIDE SEQUENCE [LARGE SCALE GENOMIC DNA]</scope>
    <source>
        <strain evidence="3 4">DSM 41654</strain>
    </source>
</reference>
<evidence type="ECO:0000256" key="1">
    <source>
        <dbReference type="SAM" id="SignalP"/>
    </source>
</evidence>
<protein>
    <submittedName>
        <fullName evidence="3">Transposase</fullName>
    </submittedName>
</protein>
<name>A0A7W7QWX1_KITKI</name>
<dbReference type="RefSeq" id="WP_184933482.1">
    <property type="nucleotide sequence ID" value="NZ_JACHJV010000001.1"/>
</dbReference>
<feature type="domain" description="Insertion element IS150 protein InsJ-like helix-turn-helix" evidence="2">
    <location>
        <begin position="12"/>
        <end position="55"/>
    </location>
</feature>
<keyword evidence="1" id="KW-0732">Signal</keyword>
<dbReference type="Pfam" id="PF13518">
    <property type="entry name" value="HTH_28"/>
    <property type="match status" value="1"/>
</dbReference>
<dbReference type="InterPro" id="IPR055247">
    <property type="entry name" value="InsJ-like_HTH"/>
</dbReference>